<dbReference type="AlphaFoldDB" id="A0ABD5MBS0"/>
<dbReference type="InterPro" id="IPR000305">
    <property type="entry name" value="GIY-YIG_endonuc"/>
</dbReference>
<dbReference type="RefSeq" id="WP_372387250.1">
    <property type="nucleotide sequence ID" value="NZ_JBGNYA010000001.1"/>
</dbReference>
<dbReference type="EMBL" id="JBGNYA010000001">
    <property type="protein sequence ID" value="MFA1610034.1"/>
    <property type="molecule type" value="Genomic_DNA"/>
</dbReference>
<gene>
    <name evidence="2" type="ORF">OS889_03310</name>
</gene>
<dbReference type="Pfam" id="PF01541">
    <property type="entry name" value="GIY-YIG"/>
    <property type="match status" value="1"/>
</dbReference>
<comment type="caution">
    <text evidence="2">The sequence shown here is derived from an EMBL/GenBank/DDBJ whole genome shotgun (WGS) entry which is preliminary data.</text>
</comment>
<dbReference type="Gene3D" id="3.40.1440.10">
    <property type="entry name" value="GIY-YIG endonuclease"/>
    <property type="match status" value="1"/>
</dbReference>
<accession>A0ABD5MBS0</accession>
<name>A0ABD5MBS0_9EURY</name>
<reference evidence="2 3" key="1">
    <citation type="submission" date="2024-08" db="EMBL/GenBank/DDBJ databases">
        <title>Halobellus sp. MBLA0158 whole genome sequence.</title>
        <authorList>
            <person name="Hwang C.Y."/>
            <person name="Cho E.-S."/>
            <person name="Seo M.-J."/>
        </authorList>
    </citation>
    <scope>NUCLEOTIDE SEQUENCE [LARGE SCALE GENOMIC DNA]</scope>
    <source>
        <strain evidence="2 3">MBLA0158</strain>
    </source>
</reference>
<sequence>MGLDDLVSGEIAKSLNAEDKRLIREFKLQEPSASKRSVVYGIYDRRTGELLYVGETQALIRRISDHFRTRSGSNLLALVEDDDEINIEGGREGNIWDRTAIKYVEVTGSRERRRLIEEAIEAELNPRYSSD</sequence>
<evidence type="ECO:0000259" key="1">
    <source>
        <dbReference type="PROSITE" id="PS50164"/>
    </source>
</evidence>
<evidence type="ECO:0000313" key="2">
    <source>
        <dbReference type="EMBL" id="MFA1610034.1"/>
    </source>
</evidence>
<dbReference type="PROSITE" id="PS50164">
    <property type="entry name" value="GIY_YIG"/>
    <property type="match status" value="1"/>
</dbReference>
<dbReference type="Proteomes" id="UP001570511">
    <property type="component" value="Unassembled WGS sequence"/>
</dbReference>
<feature type="domain" description="GIY-YIG" evidence="1">
    <location>
        <begin position="35"/>
        <end position="130"/>
    </location>
</feature>
<protein>
    <submittedName>
        <fullName evidence="2">GIY-YIG nuclease family protein</fullName>
    </submittedName>
</protein>
<proteinExistence type="predicted"/>
<evidence type="ECO:0000313" key="3">
    <source>
        <dbReference type="Proteomes" id="UP001570511"/>
    </source>
</evidence>
<organism evidence="2 3">
    <name type="scientific">Halobellus rubicundus</name>
    <dbReference type="NCBI Taxonomy" id="2996466"/>
    <lineage>
        <taxon>Archaea</taxon>
        <taxon>Methanobacteriati</taxon>
        <taxon>Methanobacteriota</taxon>
        <taxon>Stenosarchaea group</taxon>
        <taxon>Halobacteria</taxon>
        <taxon>Halobacteriales</taxon>
        <taxon>Haloferacaceae</taxon>
        <taxon>Halobellus</taxon>
    </lineage>
</organism>
<dbReference type="InterPro" id="IPR035901">
    <property type="entry name" value="GIY-YIG_endonuc_sf"/>
</dbReference>
<keyword evidence="3" id="KW-1185">Reference proteome</keyword>
<dbReference type="SUPFAM" id="SSF82771">
    <property type="entry name" value="GIY-YIG endonuclease"/>
    <property type="match status" value="1"/>
</dbReference>